<feature type="compositionally biased region" description="Basic and acidic residues" evidence="1">
    <location>
        <begin position="97"/>
        <end position="107"/>
    </location>
</feature>
<dbReference type="AlphaFoldDB" id="A0AAD8ENY5"/>
<feature type="region of interest" description="Disordered" evidence="1">
    <location>
        <begin position="1"/>
        <end position="34"/>
    </location>
</feature>
<proteinExistence type="predicted"/>
<dbReference type="Proteomes" id="UP001233999">
    <property type="component" value="Unassembled WGS sequence"/>
</dbReference>
<evidence type="ECO:0000313" key="2">
    <source>
        <dbReference type="EMBL" id="KAJ9597208.1"/>
    </source>
</evidence>
<sequence>MAEEAAPPAEAPAEGPPAESLPTPQASKTRDPNRPILFRYWSRPTRLQYRYLYDYRHNYYDDLSTIWIGRREDSNRDIPGHKPGQNACSAHTKRHGFSTEHKQNKGY</sequence>
<name>A0AAD8ENY5_DIPPU</name>
<gene>
    <name evidence="2" type="ORF">L9F63_011930</name>
</gene>
<accession>A0AAD8ENY5</accession>
<evidence type="ECO:0000313" key="3">
    <source>
        <dbReference type="Proteomes" id="UP001233999"/>
    </source>
</evidence>
<feature type="region of interest" description="Disordered" evidence="1">
    <location>
        <begin position="77"/>
        <end position="107"/>
    </location>
</feature>
<keyword evidence="3" id="KW-1185">Reference proteome</keyword>
<evidence type="ECO:0000256" key="1">
    <source>
        <dbReference type="SAM" id="MobiDB-lite"/>
    </source>
</evidence>
<dbReference type="EMBL" id="JASPKZ010001623">
    <property type="protein sequence ID" value="KAJ9597208.1"/>
    <property type="molecule type" value="Genomic_DNA"/>
</dbReference>
<protein>
    <submittedName>
        <fullName evidence="2">Uncharacterized protein</fullName>
    </submittedName>
</protein>
<feature type="compositionally biased region" description="Low complexity" evidence="1">
    <location>
        <begin position="1"/>
        <end position="18"/>
    </location>
</feature>
<reference evidence="2" key="2">
    <citation type="submission" date="2023-05" db="EMBL/GenBank/DDBJ databases">
        <authorList>
            <person name="Fouks B."/>
        </authorList>
    </citation>
    <scope>NUCLEOTIDE SEQUENCE</scope>
    <source>
        <strain evidence="2">Stay&amp;Tobe</strain>
        <tissue evidence="2">Testes</tissue>
    </source>
</reference>
<comment type="caution">
    <text evidence="2">The sequence shown here is derived from an EMBL/GenBank/DDBJ whole genome shotgun (WGS) entry which is preliminary data.</text>
</comment>
<reference evidence="2" key="1">
    <citation type="journal article" date="2023" name="IScience">
        <title>Live-bearing cockroach genome reveals convergent evolutionary mechanisms linked to viviparity in insects and beyond.</title>
        <authorList>
            <person name="Fouks B."/>
            <person name="Harrison M.C."/>
            <person name="Mikhailova A.A."/>
            <person name="Marchal E."/>
            <person name="English S."/>
            <person name="Carruthers M."/>
            <person name="Jennings E.C."/>
            <person name="Chiamaka E.L."/>
            <person name="Frigard R.A."/>
            <person name="Pippel M."/>
            <person name="Attardo G.M."/>
            <person name="Benoit J.B."/>
            <person name="Bornberg-Bauer E."/>
            <person name="Tobe S.S."/>
        </authorList>
    </citation>
    <scope>NUCLEOTIDE SEQUENCE</scope>
    <source>
        <strain evidence="2">Stay&amp;Tobe</strain>
    </source>
</reference>
<organism evidence="2 3">
    <name type="scientific">Diploptera punctata</name>
    <name type="common">Pacific beetle cockroach</name>
    <dbReference type="NCBI Taxonomy" id="6984"/>
    <lineage>
        <taxon>Eukaryota</taxon>
        <taxon>Metazoa</taxon>
        <taxon>Ecdysozoa</taxon>
        <taxon>Arthropoda</taxon>
        <taxon>Hexapoda</taxon>
        <taxon>Insecta</taxon>
        <taxon>Pterygota</taxon>
        <taxon>Neoptera</taxon>
        <taxon>Polyneoptera</taxon>
        <taxon>Dictyoptera</taxon>
        <taxon>Blattodea</taxon>
        <taxon>Blaberoidea</taxon>
        <taxon>Blaberidae</taxon>
        <taxon>Diplopterinae</taxon>
        <taxon>Diploptera</taxon>
    </lineage>
</organism>